<evidence type="ECO:0000313" key="11">
    <source>
        <dbReference type="EMBL" id="SES73591.1"/>
    </source>
</evidence>
<protein>
    <recommendedName>
        <fullName evidence="9">Lipoprotein signal peptidase</fullName>
        <ecNumber evidence="9">3.4.23.36</ecNumber>
    </recommendedName>
    <alternativeName>
        <fullName evidence="9">Prolipoprotein signal peptidase</fullName>
    </alternativeName>
    <alternativeName>
        <fullName evidence="9">Signal peptidase II</fullName>
        <shortName evidence="9">SPase II</shortName>
    </alternativeName>
</protein>
<comment type="function">
    <text evidence="9">This protein specifically catalyzes the removal of signal peptides from prolipoproteins.</text>
</comment>
<dbReference type="GO" id="GO:0004190">
    <property type="term" value="F:aspartic-type endopeptidase activity"/>
    <property type="evidence" value="ECO:0007669"/>
    <property type="project" value="UniProtKB-UniRule"/>
</dbReference>
<dbReference type="OrthoDB" id="9810259at2"/>
<dbReference type="PANTHER" id="PTHR33695">
    <property type="entry name" value="LIPOPROTEIN SIGNAL PEPTIDASE"/>
    <property type="match status" value="1"/>
</dbReference>
<sequence>MLILFIIIITIVLDQWTKYLVSSQMILNQSIPIINNFFHITYVRNPGAAFGILAYQTTFFIIITILVVLVLGYYVFSLNKDQVLLKVAFALQIGGAIGNFIDRIRTGYVVDFLDFKIWSPVFNVADVAIVLGVSLFALQVVTEVIKDKKAEV</sequence>
<feature type="active site" evidence="9">
    <location>
        <position position="111"/>
    </location>
</feature>
<comment type="subcellular location">
    <subcellularLocation>
        <location evidence="9">Cell membrane</location>
        <topology evidence="9">Multi-pass membrane protein</topology>
    </subcellularLocation>
</comment>
<dbReference type="RefSeq" id="WP_091348930.1">
    <property type="nucleotide sequence ID" value="NZ_FOIF01000005.1"/>
</dbReference>
<comment type="similarity">
    <text evidence="1 9 10">Belongs to the peptidase A8 family.</text>
</comment>
<comment type="catalytic activity">
    <reaction evidence="9">
        <text>Release of signal peptides from bacterial membrane prolipoproteins. Hydrolyzes -Xaa-Yaa-Zaa-|-(S,diacylglyceryl)Cys-, in which Xaa is hydrophobic (preferably Leu), and Yaa (Ala or Ser) and Zaa (Gly or Ala) have small, neutral side chains.</text>
        <dbReference type="EC" id="3.4.23.36"/>
    </reaction>
</comment>
<evidence type="ECO:0000256" key="2">
    <source>
        <dbReference type="ARBA" id="ARBA00022475"/>
    </source>
</evidence>
<accession>A0A1H9YYD3</accession>
<evidence type="ECO:0000256" key="4">
    <source>
        <dbReference type="ARBA" id="ARBA00022692"/>
    </source>
</evidence>
<keyword evidence="7 9" id="KW-1133">Transmembrane helix</keyword>
<evidence type="ECO:0000313" key="12">
    <source>
        <dbReference type="Proteomes" id="UP000243819"/>
    </source>
</evidence>
<keyword evidence="3 9" id="KW-0645">Protease</keyword>
<dbReference type="Proteomes" id="UP000243819">
    <property type="component" value="Unassembled WGS sequence"/>
</dbReference>
<comment type="caution">
    <text evidence="9">Lacks conserved residue(s) required for the propagation of feature annotation.</text>
</comment>
<gene>
    <name evidence="9" type="primary">lspA</name>
    <name evidence="11" type="ORF">SAMN03080614_100563</name>
</gene>
<dbReference type="InterPro" id="IPR001872">
    <property type="entry name" value="Peptidase_A8"/>
</dbReference>
<dbReference type="AlphaFoldDB" id="A0A1H9YYD3"/>
<feature type="transmembrane region" description="Helical" evidence="9">
    <location>
        <begin position="83"/>
        <end position="101"/>
    </location>
</feature>
<evidence type="ECO:0000256" key="8">
    <source>
        <dbReference type="ARBA" id="ARBA00023136"/>
    </source>
</evidence>
<name>A0A1H9YYD3_9FIRM</name>
<evidence type="ECO:0000256" key="3">
    <source>
        <dbReference type="ARBA" id="ARBA00022670"/>
    </source>
</evidence>
<keyword evidence="12" id="KW-1185">Reference proteome</keyword>
<dbReference type="GO" id="GO:0006508">
    <property type="term" value="P:proteolysis"/>
    <property type="evidence" value="ECO:0007669"/>
    <property type="project" value="UniProtKB-KW"/>
</dbReference>
<evidence type="ECO:0000256" key="5">
    <source>
        <dbReference type="ARBA" id="ARBA00022750"/>
    </source>
</evidence>
<keyword evidence="5 9" id="KW-0064">Aspartyl protease</keyword>
<keyword evidence="4 9" id="KW-0812">Transmembrane</keyword>
<organism evidence="11 12">
    <name type="scientific">Anaerobranca gottschalkii DSM 13577</name>
    <dbReference type="NCBI Taxonomy" id="1120990"/>
    <lineage>
        <taxon>Bacteria</taxon>
        <taxon>Bacillati</taxon>
        <taxon>Bacillota</taxon>
        <taxon>Clostridia</taxon>
        <taxon>Eubacteriales</taxon>
        <taxon>Proteinivoracaceae</taxon>
        <taxon>Anaerobranca</taxon>
    </lineage>
</organism>
<dbReference type="NCBIfam" id="TIGR00077">
    <property type="entry name" value="lspA"/>
    <property type="match status" value="1"/>
</dbReference>
<keyword evidence="8 9" id="KW-0472">Membrane</keyword>
<dbReference type="STRING" id="1120990.SAMN03080614_100563"/>
<evidence type="ECO:0000256" key="6">
    <source>
        <dbReference type="ARBA" id="ARBA00022801"/>
    </source>
</evidence>
<feature type="active site" evidence="9">
    <location>
        <position position="126"/>
    </location>
</feature>
<evidence type="ECO:0000256" key="9">
    <source>
        <dbReference type="HAMAP-Rule" id="MF_00161"/>
    </source>
</evidence>
<dbReference type="EC" id="3.4.23.36" evidence="9"/>
<proteinExistence type="inferred from homology"/>
<keyword evidence="6 9" id="KW-0378">Hydrolase</keyword>
<dbReference type="GO" id="GO:0005886">
    <property type="term" value="C:plasma membrane"/>
    <property type="evidence" value="ECO:0007669"/>
    <property type="project" value="UniProtKB-SubCell"/>
</dbReference>
<reference evidence="12" key="1">
    <citation type="submission" date="2016-10" db="EMBL/GenBank/DDBJ databases">
        <authorList>
            <person name="Varghese N."/>
            <person name="Submissions S."/>
        </authorList>
    </citation>
    <scope>NUCLEOTIDE SEQUENCE [LARGE SCALE GENOMIC DNA]</scope>
    <source>
        <strain evidence="12">DSM 13577</strain>
    </source>
</reference>
<dbReference type="EMBL" id="FOIF01000005">
    <property type="protein sequence ID" value="SES73591.1"/>
    <property type="molecule type" value="Genomic_DNA"/>
</dbReference>
<evidence type="ECO:0000256" key="10">
    <source>
        <dbReference type="RuleBase" id="RU004181"/>
    </source>
</evidence>
<feature type="transmembrane region" description="Helical" evidence="9">
    <location>
        <begin position="47"/>
        <end position="76"/>
    </location>
</feature>
<evidence type="ECO:0000256" key="1">
    <source>
        <dbReference type="ARBA" id="ARBA00006139"/>
    </source>
</evidence>
<feature type="transmembrane region" description="Helical" evidence="9">
    <location>
        <begin position="121"/>
        <end position="141"/>
    </location>
</feature>
<dbReference type="Pfam" id="PF01252">
    <property type="entry name" value="Peptidase_A8"/>
    <property type="match status" value="1"/>
</dbReference>
<dbReference type="PANTHER" id="PTHR33695:SF1">
    <property type="entry name" value="LIPOPROTEIN SIGNAL PEPTIDASE"/>
    <property type="match status" value="1"/>
</dbReference>
<evidence type="ECO:0000256" key="7">
    <source>
        <dbReference type="ARBA" id="ARBA00022989"/>
    </source>
</evidence>
<dbReference type="HAMAP" id="MF_00161">
    <property type="entry name" value="LspA"/>
    <property type="match status" value="1"/>
</dbReference>
<comment type="pathway">
    <text evidence="9">Protein modification; lipoprotein biosynthesis (signal peptide cleavage).</text>
</comment>
<dbReference type="UniPathway" id="UPA00665"/>
<keyword evidence="2 9" id="KW-1003">Cell membrane</keyword>
<dbReference type="PRINTS" id="PR00781">
    <property type="entry name" value="LIPOSIGPTASE"/>
</dbReference>